<feature type="region of interest" description="Disordered" evidence="1">
    <location>
        <begin position="24"/>
        <end position="49"/>
    </location>
</feature>
<feature type="region of interest" description="Disordered" evidence="1">
    <location>
        <begin position="393"/>
        <end position="419"/>
    </location>
</feature>
<dbReference type="AlphaFoldDB" id="A0AA37RSY5"/>
<comment type="caution">
    <text evidence="3">The sequence shown here is derived from an EMBL/GenBank/DDBJ whole genome shotgun (WGS) entry which is preliminary data.</text>
</comment>
<proteinExistence type="predicted"/>
<dbReference type="Proteomes" id="UP001161422">
    <property type="component" value="Unassembled WGS sequence"/>
</dbReference>
<dbReference type="RefSeq" id="WP_095506676.1">
    <property type="nucleotide sequence ID" value="NZ_BSNC01000002.1"/>
</dbReference>
<evidence type="ECO:0000313" key="3">
    <source>
        <dbReference type="EMBL" id="GLP95355.1"/>
    </source>
</evidence>
<protein>
    <recommendedName>
        <fullName evidence="2">Lcl C-terminal domain-containing protein</fullName>
    </recommendedName>
</protein>
<accession>A0AA37RSY5</accession>
<feature type="domain" description="Lcl C-terminal" evidence="2">
    <location>
        <begin position="266"/>
        <end position="381"/>
    </location>
</feature>
<gene>
    <name evidence="3" type="ORF">GCM10007895_06610</name>
</gene>
<dbReference type="EMBL" id="BSNC01000002">
    <property type="protein sequence ID" value="GLP95355.1"/>
    <property type="molecule type" value="Genomic_DNA"/>
</dbReference>
<dbReference type="PANTHER" id="PTHR35812">
    <property type="entry name" value="LIPOPROTEIN"/>
    <property type="match status" value="1"/>
</dbReference>
<keyword evidence="4" id="KW-1185">Reference proteome</keyword>
<feature type="domain" description="Lcl C-terminal" evidence="2">
    <location>
        <begin position="97"/>
        <end position="234"/>
    </location>
</feature>
<dbReference type="InterPro" id="IPR011460">
    <property type="entry name" value="Lcl_C"/>
</dbReference>
<dbReference type="Pfam" id="PF07603">
    <property type="entry name" value="Lcl_C"/>
    <property type="match status" value="2"/>
</dbReference>
<evidence type="ECO:0000313" key="4">
    <source>
        <dbReference type="Proteomes" id="UP001161422"/>
    </source>
</evidence>
<dbReference type="PANTHER" id="PTHR35812:SF1">
    <property type="entry name" value="LIPOPROTEIN"/>
    <property type="match status" value="1"/>
</dbReference>
<evidence type="ECO:0000256" key="1">
    <source>
        <dbReference type="SAM" id="MobiDB-lite"/>
    </source>
</evidence>
<sequence length="434" mass="46333">MTNTHRLAIITLCSLLAAGCGSDTSTPIDETPDVDNGGDSSTPAPLPEPTTLIADTGQSECFNAKSVIDCPVLGYEFFGQDAQHQGHGPNFTDNGDGTITDNVTGLMWQQSPDQNGDGVIDASDKLGYEQAAAAASEVITGGYNDWRLPTIKELYSLIDFSGVDPSGYEGSDTSDLVPFIDTNYFGFGYGDQNAGERIIDAQYATTSVYNGIGANGIDLLFGVNFADGRIKGYGVELHGQAKTFNLLYVRGEAGYGDNQLVDNGDGTISDASTGLMWSQADSGTGMNWEAALAYAQAMNDDYYLGYNDWRVPNAKELQALVDYSRSPDGTDSAAIDPVFESTQITNEGGQADYPAYWTSTTHKNWSSVNGGNAVYVNFGRALGYMNGEWQDVHGAGAQRSDPKVGDAADYPEGHGPQGDAIRIDNYVRLVRDAD</sequence>
<reference evidence="3" key="2">
    <citation type="submission" date="2023-01" db="EMBL/GenBank/DDBJ databases">
        <title>Draft genome sequence of Paraferrimonas sedimenticola strain NBRC 101628.</title>
        <authorList>
            <person name="Sun Q."/>
            <person name="Mori K."/>
        </authorList>
    </citation>
    <scope>NUCLEOTIDE SEQUENCE</scope>
    <source>
        <strain evidence="3">NBRC 101628</strain>
    </source>
</reference>
<evidence type="ECO:0000259" key="2">
    <source>
        <dbReference type="Pfam" id="PF07603"/>
    </source>
</evidence>
<reference evidence="3" key="1">
    <citation type="journal article" date="2014" name="Int. J. Syst. Evol. Microbiol.">
        <title>Complete genome sequence of Corynebacterium casei LMG S-19264T (=DSM 44701T), isolated from a smear-ripened cheese.</title>
        <authorList>
            <consortium name="US DOE Joint Genome Institute (JGI-PGF)"/>
            <person name="Walter F."/>
            <person name="Albersmeier A."/>
            <person name="Kalinowski J."/>
            <person name="Ruckert C."/>
        </authorList>
    </citation>
    <scope>NUCLEOTIDE SEQUENCE</scope>
    <source>
        <strain evidence="3">NBRC 101628</strain>
    </source>
</reference>
<dbReference type="PROSITE" id="PS51257">
    <property type="entry name" value="PROKAR_LIPOPROTEIN"/>
    <property type="match status" value="1"/>
</dbReference>
<name>A0AA37RSY5_9GAMM</name>
<organism evidence="3 4">
    <name type="scientific">Paraferrimonas sedimenticola</name>
    <dbReference type="NCBI Taxonomy" id="375674"/>
    <lineage>
        <taxon>Bacteria</taxon>
        <taxon>Pseudomonadati</taxon>
        <taxon>Pseudomonadota</taxon>
        <taxon>Gammaproteobacteria</taxon>
        <taxon>Alteromonadales</taxon>
        <taxon>Ferrimonadaceae</taxon>
        <taxon>Paraferrimonas</taxon>
    </lineage>
</organism>